<accession>A0A916ZDE4</accession>
<dbReference type="PANTHER" id="PTHR43496:SF1">
    <property type="entry name" value="POLYGALACTURONAN_RHAMNOGALACTURONAN TRANSPORT SYSTEM PERMEASE PROTEIN YTEP"/>
    <property type="match status" value="1"/>
</dbReference>
<feature type="domain" description="ABC transmembrane type-1" evidence="7">
    <location>
        <begin position="88"/>
        <end position="313"/>
    </location>
</feature>
<dbReference type="Gene3D" id="1.10.3720.10">
    <property type="entry name" value="MetI-like"/>
    <property type="match status" value="1"/>
</dbReference>
<dbReference type="GO" id="GO:0055085">
    <property type="term" value="P:transmembrane transport"/>
    <property type="evidence" value="ECO:0007669"/>
    <property type="project" value="InterPro"/>
</dbReference>
<comment type="similarity">
    <text evidence="6">Belongs to the binding-protein-dependent transport system permease family.</text>
</comment>
<evidence type="ECO:0000259" key="7">
    <source>
        <dbReference type="PROSITE" id="PS50928"/>
    </source>
</evidence>
<dbReference type="AlphaFoldDB" id="A0A916ZDE4"/>
<dbReference type="PROSITE" id="PS50928">
    <property type="entry name" value="ABC_TM1"/>
    <property type="match status" value="1"/>
</dbReference>
<keyword evidence="4 6" id="KW-1133">Transmembrane helix</keyword>
<evidence type="ECO:0000256" key="4">
    <source>
        <dbReference type="ARBA" id="ARBA00022989"/>
    </source>
</evidence>
<evidence type="ECO:0000313" key="8">
    <source>
        <dbReference type="EMBL" id="GGD89764.1"/>
    </source>
</evidence>
<comment type="caution">
    <text evidence="8">The sequence shown here is derived from an EMBL/GenBank/DDBJ whole genome shotgun (WGS) entry which is preliminary data.</text>
</comment>
<feature type="transmembrane region" description="Helical" evidence="6">
    <location>
        <begin position="92"/>
        <end position="116"/>
    </location>
</feature>
<dbReference type="Pfam" id="PF00528">
    <property type="entry name" value="BPD_transp_1"/>
    <property type="match status" value="1"/>
</dbReference>
<organism evidence="8 9">
    <name type="scientific">Paenibacillus nasutitermitis</name>
    <dbReference type="NCBI Taxonomy" id="1652958"/>
    <lineage>
        <taxon>Bacteria</taxon>
        <taxon>Bacillati</taxon>
        <taxon>Bacillota</taxon>
        <taxon>Bacilli</taxon>
        <taxon>Bacillales</taxon>
        <taxon>Paenibacillaceae</taxon>
        <taxon>Paenibacillus</taxon>
    </lineage>
</organism>
<feature type="transmembrane region" description="Helical" evidence="6">
    <location>
        <begin position="292"/>
        <end position="311"/>
    </location>
</feature>
<keyword evidence="9" id="KW-1185">Reference proteome</keyword>
<keyword evidence="2 6" id="KW-0813">Transport</keyword>
<feature type="transmembrane region" description="Helical" evidence="6">
    <location>
        <begin position="230"/>
        <end position="252"/>
    </location>
</feature>
<feature type="transmembrane region" description="Helical" evidence="6">
    <location>
        <begin position="28"/>
        <end position="52"/>
    </location>
</feature>
<proteinExistence type="inferred from homology"/>
<dbReference type="InterPro" id="IPR035906">
    <property type="entry name" value="MetI-like_sf"/>
</dbReference>
<reference evidence="8" key="1">
    <citation type="journal article" date="2014" name="Int. J. Syst. Evol. Microbiol.">
        <title>Complete genome sequence of Corynebacterium casei LMG S-19264T (=DSM 44701T), isolated from a smear-ripened cheese.</title>
        <authorList>
            <consortium name="US DOE Joint Genome Institute (JGI-PGF)"/>
            <person name="Walter F."/>
            <person name="Albersmeier A."/>
            <person name="Kalinowski J."/>
            <person name="Ruckert C."/>
        </authorList>
    </citation>
    <scope>NUCLEOTIDE SEQUENCE</scope>
    <source>
        <strain evidence="8">CGMCC 1.15178</strain>
    </source>
</reference>
<dbReference type="InterPro" id="IPR000515">
    <property type="entry name" value="MetI-like"/>
</dbReference>
<dbReference type="SUPFAM" id="SSF161098">
    <property type="entry name" value="MetI-like"/>
    <property type="match status" value="1"/>
</dbReference>
<gene>
    <name evidence="8" type="ORF">GCM10010911_55520</name>
</gene>
<dbReference type="Proteomes" id="UP000612456">
    <property type="component" value="Unassembled WGS sequence"/>
</dbReference>
<dbReference type="CDD" id="cd06261">
    <property type="entry name" value="TM_PBP2"/>
    <property type="match status" value="1"/>
</dbReference>
<evidence type="ECO:0000256" key="3">
    <source>
        <dbReference type="ARBA" id="ARBA00022692"/>
    </source>
</evidence>
<dbReference type="GO" id="GO:0005886">
    <property type="term" value="C:plasma membrane"/>
    <property type="evidence" value="ECO:0007669"/>
    <property type="project" value="UniProtKB-SubCell"/>
</dbReference>
<evidence type="ECO:0000313" key="9">
    <source>
        <dbReference type="Proteomes" id="UP000612456"/>
    </source>
</evidence>
<dbReference type="PANTHER" id="PTHR43496">
    <property type="entry name" value="PROTEIN LPLB"/>
    <property type="match status" value="1"/>
</dbReference>
<evidence type="ECO:0000256" key="1">
    <source>
        <dbReference type="ARBA" id="ARBA00004141"/>
    </source>
</evidence>
<feature type="transmembrane region" description="Helical" evidence="6">
    <location>
        <begin position="128"/>
        <end position="148"/>
    </location>
</feature>
<evidence type="ECO:0000256" key="2">
    <source>
        <dbReference type="ARBA" id="ARBA00022448"/>
    </source>
</evidence>
<evidence type="ECO:0000256" key="6">
    <source>
        <dbReference type="RuleBase" id="RU363032"/>
    </source>
</evidence>
<sequence>MEKNIAKSKKYAYPITWQKLKAQASVQLVAILGILFFLVFSYIPMLGIVIAFKNYQLAPGIMGIINSEWVGLKYFNEFFNDPMFWPVVKNTLLLSSLKIIISFPIPILLAIILNEVKNQKLKRFSQTVSYLPYFISWVVVSGMLFAFLNVQDGLLNQLLFFVGVIDQPIAFLSEPRYFRTILVLSDVWKNAGWWTILFLASIAGIDPTLHEAATVDGAGRIRRIWHITLPAMKGTTVVVLILCLGNMLGGGLGGSNFEQSYLLGGSNNRMVYDVSVILQTYTLEMGLKAGRFSYAAAIGLLESLFSLILVYTSNYLAKRSSGTGLF</sequence>
<evidence type="ECO:0000256" key="5">
    <source>
        <dbReference type="ARBA" id="ARBA00023136"/>
    </source>
</evidence>
<comment type="subcellular location">
    <subcellularLocation>
        <location evidence="6">Cell membrane</location>
        <topology evidence="6">Multi-pass membrane protein</topology>
    </subcellularLocation>
    <subcellularLocation>
        <location evidence="1">Membrane</location>
        <topology evidence="1">Multi-pass membrane protein</topology>
    </subcellularLocation>
</comment>
<name>A0A916ZDE4_9BACL</name>
<dbReference type="RefSeq" id="WP_188997136.1">
    <property type="nucleotide sequence ID" value="NZ_BMHP01000004.1"/>
</dbReference>
<keyword evidence="5 6" id="KW-0472">Membrane</keyword>
<reference evidence="8" key="2">
    <citation type="submission" date="2020-09" db="EMBL/GenBank/DDBJ databases">
        <authorList>
            <person name="Sun Q."/>
            <person name="Zhou Y."/>
        </authorList>
    </citation>
    <scope>NUCLEOTIDE SEQUENCE</scope>
    <source>
        <strain evidence="8">CGMCC 1.15178</strain>
    </source>
</reference>
<keyword evidence="3 6" id="KW-0812">Transmembrane</keyword>
<dbReference type="EMBL" id="BMHP01000004">
    <property type="protein sequence ID" value="GGD89764.1"/>
    <property type="molecule type" value="Genomic_DNA"/>
</dbReference>
<protein>
    <submittedName>
        <fullName evidence="8">Sugar ABC transporter permease</fullName>
    </submittedName>
</protein>